<dbReference type="PANTHER" id="PTHR36847:SF1">
    <property type="entry name" value="AMIDOLIGASE ENZYME"/>
    <property type="match status" value="1"/>
</dbReference>
<gene>
    <name evidence="1" type="ORF">C8A00DRAFT_35342</name>
</gene>
<evidence type="ECO:0000313" key="2">
    <source>
        <dbReference type="Proteomes" id="UP001302745"/>
    </source>
</evidence>
<dbReference type="PANTHER" id="PTHR36847">
    <property type="entry name" value="AMIDOLIGASE ENZYME"/>
    <property type="match status" value="1"/>
</dbReference>
<organism evidence="1 2">
    <name type="scientific">Chaetomidium leptoderma</name>
    <dbReference type="NCBI Taxonomy" id="669021"/>
    <lineage>
        <taxon>Eukaryota</taxon>
        <taxon>Fungi</taxon>
        <taxon>Dikarya</taxon>
        <taxon>Ascomycota</taxon>
        <taxon>Pezizomycotina</taxon>
        <taxon>Sordariomycetes</taxon>
        <taxon>Sordariomycetidae</taxon>
        <taxon>Sordariales</taxon>
        <taxon>Chaetomiaceae</taxon>
        <taxon>Chaetomidium</taxon>
    </lineage>
</organism>
<dbReference type="Proteomes" id="UP001302745">
    <property type="component" value="Unassembled WGS sequence"/>
</dbReference>
<evidence type="ECO:0008006" key="3">
    <source>
        <dbReference type="Google" id="ProtNLM"/>
    </source>
</evidence>
<protein>
    <recommendedName>
        <fullName evidence="3">Amidoligase enzyme-domain-containing protein</fullName>
    </recommendedName>
</protein>
<accession>A0AAN6ZV15</accession>
<dbReference type="EMBL" id="MU856992">
    <property type="protein sequence ID" value="KAK4151972.1"/>
    <property type="molecule type" value="Genomic_DNA"/>
</dbReference>
<dbReference type="Pfam" id="PF12224">
    <property type="entry name" value="Amidoligase_2"/>
    <property type="match status" value="1"/>
</dbReference>
<evidence type="ECO:0000313" key="1">
    <source>
        <dbReference type="EMBL" id="KAK4151972.1"/>
    </source>
</evidence>
<sequence>MMPGRGYHFGVELEVIAQPRTVRHPLVHSVYYEKLASSLRARGVRADADNLEGGYRKHPEHYNNKWWITKDGSLGNPNHPLIPLEAVSPIFSTTSDWESAISTFWRGFDRVFHMLVPSSLCGSHIHVSPQPAQQFSLSELHALAFGVVHYESHVRNLLPEDRKHNRYCRLNTEHSKALLRVRNLVCRRSRSRHVWMEIEDIDDLGELKEFMQAGDGQMKNRYVLWNFDNIVQPGGSGSVEFRGAKGLRGPVRTNMWIAFVTAFVHLCLNQGFHTWDKDDFADPDMTVFWEGILVAAKAIGVREHLPAWWQVMPELISDDAFEEEAGQDPSFIITADLDPLVPYYGTISIVGSLEGEVVIRF</sequence>
<proteinExistence type="predicted"/>
<dbReference type="InterPro" id="IPR022025">
    <property type="entry name" value="Amidoligase_2"/>
</dbReference>
<comment type="caution">
    <text evidence="1">The sequence shown here is derived from an EMBL/GenBank/DDBJ whole genome shotgun (WGS) entry which is preliminary data.</text>
</comment>
<reference evidence="1" key="2">
    <citation type="submission" date="2023-05" db="EMBL/GenBank/DDBJ databases">
        <authorList>
            <consortium name="Lawrence Berkeley National Laboratory"/>
            <person name="Steindorff A."/>
            <person name="Hensen N."/>
            <person name="Bonometti L."/>
            <person name="Westerberg I."/>
            <person name="Brannstrom I.O."/>
            <person name="Guillou S."/>
            <person name="Cros-Aarteil S."/>
            <person name="Calhoun S."/>
            <person name="Haridas S."/>
            <person name="Kuo A."/>
            <person name="Mondo S."/>
            <person name="Pangilinan J."/>
            <person name="Riley R."/>
            <person name="Labutti K."/>
            <person name="Andreopoulos B."/>
            <person name="Lipzen A."/>
            <person name="Chen C."/>
            <person name="Yanf M."/>
            <person name="Daum C."/>
            <person name="Ng V."/>
            <person name="Clum A."/>
            <person name="Ohm R."/>
            <person name="Martin F."/>
            <person name="Silar P."/>
            <person name="Natvig D."/>
            <person name="Lalanne C."/>
            <person name="Gautier V."/>
            <person name="Ament-Velasquez S.L."/>
            <person name="Kruys A."/>
            <person name="Hutchinson M.I."/>
            <person name="Powell A.J."/>
            <person name="Barry K."/>
            <person name="Miller A.N."/>
            <person name="Grigoriev I.V."/>
            <person name="Debuchy R."/>
            <person name="Gladieux P."/>
            <person name="Thoren M.H."/>
            <person name="Johannesson H."/>
        </authorList>
    </citation>
    <scope>NUCLEOTIDE SEQUENCE</scope>
    <source>
        <strain evidence="1">CBS 538.74</strain>
    </source>
</reference>
<keyword evidence="2" id="KW-1185">Reference proteome</keyword>
<dbReference type="AlphaFoldDB" id="A0AAN6ZV15"/>
<reference evidence="1" key="1">
    <citation type="journal article" date="2023" name="Mol. Phylogenet. Evol.">
        <title>Genome-scale phylogeny and comparative genomics of the fungal order Sordariales.</title>
        <authorList>
            <person name="Hensen N."/>
            <person name="Bonometti L."/>
            <person name="Westerberg I."/>
            <person name="Brannstrom I.O."/>
            <person name="Guillou S."/>
            <person name="Cros-Aarteil S."/>
            <person name="Calhoun S."/>
            <person name="Haridas S."/>
            <person name="Kuo A."/>
            <person name="Mondo S."/>
            <person name="Pangilinan J."/>
            <person name="Riley R."/>
            <person name="LaButti K."/>
            <person name="Andreopoulos B."/>
            <person name="Lipzen A."/>
            <person name="Chen C."/>
            <person name="Yan M."/>
            <person name="Daum C."/>
            <person name="Ng V."/>
            <person name="Clum A."/>
            <person name="Steindorff A."/>
            <person name="Ohm R.A."/>
            <person name="Martin F."/>
            <person name="Silar P."/>
            <person name="Natvig D.O."/>
            <person name="Lalanne C."/>
            <person name="Gautier V."/>
            <person name="Ament-Velasquez S.L."/>
            <person name="Kruys A."/>
            <person name="Hutchinson M.I."/>
            <person name="Powell A.J."/>
            <person name="Barry K."/>
            <person name="Miller A.N."/>
            <person name="Grigoriev I.V."/>
            <person name="Debuchy R."/>
            <person name="Gladieux P."/>
            <person name="Hiltunen Thoren M."/>
            <person name="Johannesson H."/>
        </authorList>
    </citation>
    <scope>NUCLEOTIDE SEQUENCE</scope>
    <source>
        <strain evidence="1">CBS 538.74</strain>
    </source>
</reference>
<name>A0AAN6ZV15_9PEZI</name>